<dbReference type="SUPFAM" id="SSF48690">
    <property type="entry name" value="Epsilon subunit of mitochondrial F1F0-ATP synthase"/>
    <property type="match status" value="1"/>
</dbReference>
<dbReference type="GO" id="GO:0046933">
    <property type="term" value="F:proton-transporting ATP synthase activity, rotational mechanism"/>
    <property type="evidence" value="ECO:0007669"/>
    <property type="project" value="InterPro"/>
</dbReference>
<accession>A0A238BQI9</accession>
<comment type="similarity">
    <text evidence="1">Belongs to the eukaryotic ATPase epsilon family.</text>
</comment>
<feature type="compositionally biased region" description="Basic and acidic residues" evidence="2">
    <location>
        <begin position="122"/>
        <end position="134"/>
    </location>
</feature>
<sequence>MWRQLGINYVRYSQAAASATRKCVKKGLKKETEKPVSATVKITPMDNAINKATAVIDDTDFDEETWLVEPPNLPTQSNNTQGSGRITEWLQGAAMNVDFQTRSALSRKIASQAARKKKRTEKLREKAESVNELRQRHLAQVQEELLEMNQSYSDNGDKEDLKDEEIIPKRSDNCGLIVDKNLSKQYLDKSYGNMENQEQQQEISGVTVSSVLSSLPIENMTVTSDDGDGDDDDDDNDNDGNDDNDEFYDASSDFNNVPLSFATTTTVIDTANIVTSQNDSRDKAISHESSLAAVNECIEPFEDSSANNSASSNHEIRQVRQANTARVSPIIAQNVISQRSSLLNKSKSPYGSTKSHSPSTQPDLKDIKSIVERQEAELREELSRLKSSFQGDITNKMLSSNTRTARTTAMMSSKSTEFDANGAKLSGVAASSPVFHNTRLPIPVRKCFGRSSIPAPRPSTLSRSTIRDFANGKKLSLPLPQHIYNETHSECGDIPRNEQRWTDECF</sequence>
<dbReference type="Gene3D" id="1.10.1620.20">
    <property type="entry name" value="ATP synthase, F1 complex, epsilon subunit superfamily, mitochondrial"/>
    <property type="match status" value="1"/>
</dbReference>
<dbReference type="CDD" id="cd12153">
    <property type="entry name" value="F1-ATPase_epsilon"/>
    <property type="match status" value="1"/>
</dbReference>
<dbReference type="Proteomes" id="UP000242913">
    <property type="component" value="Unassembled WGS sequence"/>
</dbReference>
<feature type="region of interest" description="Disordered" evidence="2">
    <location>
        <begin position="303"/>
        <end position="324"/>
    </location>
</feature>
<feature type="compositionally biased region" description="Polar residues" evidence="2">
    <location>
        <begin position="342"/>
        <end position="362"/>
    </location>
</feature>
<feature type="compositionally biased region" description="Acidic residues" evidence="2">
    <location>
        <begin position="225"/>
        <end position="248"/>
    </location>
</feature>
<gene>
    <name evidence="3" type="ORF">X798_05506</name>
</gene>
<evidence type="ECO:0000313" key="4">
    <source>
        <dbReference type="Proteomes" id="UP000242913"/>
    </source>
</evidence>
<evidence type="ECO:0000256" key="1">
    <source>
        <dbReference type="ARBA" id="ARBA00009502"/>
    </source>
</evidence>
<evidence type="ECO:0000256" key="2">
    <source>
        <dbReference type="SAM" id="MobiDB-lite"/>
    </source>
</evidence>
<dbReference type="GO" id="GO:0045259">
    <property type="term" value="C:proton-transporting ATP synthase complex"/>
    <property type="evidence" value="ECO:0007669"/>
    <property type="project" value="InterPro"/>
</dbReference>
<dbReference type="AlphaFoldDB" id="A0A238BQI9"/>
<feature type="compositionally biased region" description="Low complexity" evidence="2">
    <location>
        <begin position="304"/>
        <end position="313"/>
    </location>
</feature>
<dbReference type="GO" id="GO:0005743">
    <property type="term" value="C:mitochondrial inner membrane"/>
    <property type="evidence" value="ECO:0007669"/>
    <property type="project" value="InterPro"/>
</dbReference>
<evidence type="ECO:0000313" key="3">
    <source>
        <dbReference type="EMBL" id="OZC07512.1"/>
    </source>
</evidence>
<dbReference type="Pfam" id="PF04627">
    <property type="entry name" value="ATP-synt_Eps"/>
    <property type="match status" value="1"/>
</dbReference>
<feature type="region of interest" description="Disordered" evidence="2">
    <location>
        <begin position="220"/>
        <end position="253"/>
    </location>
</feature>
<feature type="region of interest" description="Disordered" evidence="2">
    <location>
        <begin position="342"/>
        <end position="366"/>
    </location>
</feature>
<organism evidence="3 4">
    <name type="scientific">Onchocerca flexuosa</name>
    <dbReference type="NCBI Taxonomy" id="387005"/>
    <lineage>
        <taxon>Eukaryota</taxon>
        <taxon>Metazoa</taxon>
        <taxon>Ecdysozoa</taxon>
        <taxon>Nematoda</taxon>
        <taxon>Chromadorea</taxon>
        <taxon>Rhabditida</taxon>
        <taxon>Spirurina</taxon>
        <taxon>Spiruromorpha</taxon>
        <taxon>Filarioidea</taxon>
        <taxon>Onchocercidae</taxon>
        <taxon>Onchocerca</taxon>
    </lineage>
</organism>
<dbReference type="EMBL" id="KZ270030">
    <property type="protein sequence ID" value="OZC07512.1"/>
    <property type="molecule type" value="Genomic_DNA"/>
</dbReference>
<proteinExistence type="inferred from homology"/>
<reference evidence="3 4" key="1">
    <citation type="submission" date="2015-12" db="EMBL/GenBank/DDBJ databases">
        <title>Draft genome of the nematode, Onchocerca flexuosa.</title>
        <authorList>
            <person name="Mitreva M."/>
        </authorList>
    </citation>
    <scope>NUCLEOTIDE SEQUENCE [LARGE SCALE GENOMIC DNA]</scope>
    <source>
        <strain evidence="3">Red Deer</strain>
    </source>
</reference>
<keyword evidence="4" id="KW-1185">Reference proteome</keyword>
<feature type="region of interest" description="Disordered" evidence="2">
    <location>
        <begin position="112"/>
        <end position="134"/>
    </location>
</feature>
<dbReference type="InterPro" id="IPR036742">
    <property type="entry name" value="ATP_synth_F1_esu_sf_mt"/>
</dbReference>
<dbReference type="OrthoDB" id="5859931at2759"/>
<protein>
    <submittedName>
        <fullName evidence="3">Uncharacterized protein</fullName>
    </submittedName>
</protein>
<dbReference type="InterPro" id="IPR006721">
    <property type="entry name" value="ATP_synth_F1_esu_mt"/>
</dbReference>
<name>A0A238BQI9_9BILA</name>